<dbReference type="PANTHER" id="PTHR45801:SF94">
    <property type="entry name" value="ZINC FINGER PROTEIN 10"/>
    <property type="match status" value="1"/>
</dbReference>
<evidence type="ECO:0000313" key="10">
    <source>
        <dbReference type="Proteomes" id="UP000694853"/>
    </source>
</evidence>
<evidence type="ECO:0000256" key="5">
    <source>
        <dbReference type="ARBA" id="ARBA00023015"/>
    </source>
</evidence>
<reference evidence="11" key="2">
    <citation type="submission" date="2025-08" db="UniProtKB">
        <authorList>
            <consortium name="RefSeq"/>
        </authorList>
    </citation>
    <scope>IDENTIFICATION</scope>
    <source>
        <tissue evidence="11">Young leaves</tissue>
    </source>
</reference>
<dbReference type="Proteomes" id="UP000694853">
    <property type="component" value="Unplaced"/>
</dbReference>
<dbReference type="InterPro" id="IPR052426">
    <property type="entry name" value="Plant_dev_regulator"/>
</dbReference>
<proteinExistence type="predicted"/>
<sequence>MEQDQCWMQTKRKFSVASNLTLPTNPSYGDSWEEQAFAEDAANSLGGCIWPPRSYSCSFCRREFRSAQALGGHMNVHRRDRARLKQQPSSPNNEILCHDLETHQLHKPVQSPFASLSGYLYPSPVCGLAYKRTNPNSDRDFVVSPSSSPSPSKALLAPSVNGNCSEETLIPLYDSSILPKISPLNNSSESWPNLGEDHRLYSCKFHPEADIKNPSKGIIMDSSCRGDEGDNDNDDVGGAMSLNLVVHRAHPSVQFESSKGVDHSCKKRKTDASSILFFQKSSSVDRHHVLPEMFEFSPSSIEELDLELRLGNRSKV</sequence>
<dbReference type="PANTHER" id="PTHR45801">
    <property type="entry name" value="OS07G0101800 PROTEIN"/>
    <property type="match status" value="1"/>
</dbReference>
<keyword evidence="3 8" id="KW-0863">Zinc-finger</keyword>
<keyword evidence="2" id="KW-0479">Metal-binding</keyword>
<evidence type="ECO:0000256" key="1">
    <source>
        <dbReference type="ARBA" id="ARBA00004123"/>
    </source>
</evidence>
<dbReference type="PROSITE" id="PS50157">
    <property type="entry name" value="ZINC_FINGER_C2H2_2"/>
    <property type="match status" value="1"/>
</dbReference>
<reference evidence="10" key="1">
    <citation type="journal article" date="2019" name="Toxins">
        <title>Detection of Abrin-Like and Prepropulchellin-Like Toxin Genes and Transcripts Using Whole Genome Sequencing and Full-Length Transcript Sequencing of Abrus precatorius.</title>
        <authorList>
            <person name="Hovde B.T."/>
            <person name="Daligault H.E."/>
            <person name="Hanschen E.R."/>
            <person name="Kunde Y.A."/>
            <person name="Johnson M.B."/>
            <person name="Starkenburg S.R."/>
            <person name="Johnson S.L."/>
        </authorList>
    </citation>
    <scope>NUCLEOTIDE SEQUENCE [LARGE SCALE GENOMIC DNA]</scope>
</reference>
<dbReference type="Pfam" id="PF13912">
    <property type="entry name" value="zf-C2H2_6"/>
    <property type="match status" value="1"/>
</dbReference>
<dbReference type="OrthoDB" id="1708403at2759"/>
<dbReference type="InterPro" id="IPR036236">
    <property type="entry name" value="Znf_C2H2_sf"/>
</dbReference>
<evidence type="ECO:0000256" key="8">
    <source>
        <dbReference type="PROSITE-ProRule" id="PRU00042"/>
    </source>
</evidence>
<dbReference type="SMART" id="SM00355">
    <property type="entry name" value="ZnF_C2H2"/>
    <property type="match status" value="1"/>
</dbReference>
<gene>
    <name evidence="11" type="primary">LOC113849016</name>
</gene>
<evidence type="ECO:0000256" key="2">
    <source>
        <dbReference type="ARBA" id="ARBA00022723"/>
    </source>
</evidence>
<feature type="domain" description="C2H2-type" evidence="9">
    <location>
        <begin position="55"/>
        <end position="82"/>
    </location>
</feature>
<dbReference type="KEGG" id="aprc:113849016"/>
<comment type="subcellular location">
    <subcellularLocation>
        <location evidence="1">Nucleus</location>
    </subcellularLocation>
</comment>
<dbReference type="AlphaFoldDB" id="A0A8B8JUR0"/>
<dbReference type="SUPFAM" id="SSF57667">
    <property type="entry name" value="beta-beta-alpha zinc fingers"/>
    <property type="match status" value="1"/>
</dbReference>
<evidence type="ECO:0000259" key="9">
    <source>
        <dbReference type="PROSITE" id="PS50157"/>
    </source>
</evidence>
<keyword evidence="4" id="KW-0862">Zinc</keyword>
<organism evidence="10 11">
    <name type="scientific">Abrus precatorius</name>
    <name type="common">Indian licorice</name>
    <name type="synonym">Glycine abrus</name>
    <dbReference type="NCBI Taxonomy" id="3816"/>
    <lineage>
        <taxon>Eukaryota</taxon>
        <taxon>Viridiplantae</taxon>
        <taxon>Streptophyta</taxon>
        <taxon>Embryophyta</taxon>
        <taxon>Tracheophyta</taxon>
        <taxon>Spermatophyta</taxon>
        <taxon>Magnoliopsida</taxon>
        <taxon>eudicotyledons</taxon>
        <taxon>Gunneridae</taxon>
        <taxon>Pentapetalae</taxon>
        <taxon>rosids</taxon>
        <taxon>fabids</taxon>
        <taxon>Fabales</taxon>
        <taxon>Fabaceae</taxon>
        <taxon>Papilionoideae</taxon>
        <taxon>50 kb inversion clade</taxon>
        <taxon>NPAAA clade</taxon>
        <taxon>indigoferoid/millettioid clade</taxon>
        <taxon>Abreae</taxon>
        <taxon>Abrus</taxon>
    </lineage>
</organism>
<protein>
    <submittedName>
        <fullName evidence="11">Zinc finger protein 10-like</fullName>
    </submittedName>
</protein>
<keyword evidence="7" id="KW-0539">Nucleus</keyword>
<dbReference type="GO" id="GO:0005634">
    <property type="term" value="C:nucleus"/>
    <property type="evidence" value="ECO:0007669"/>
    <property type="project" value="UniProtKB-SubCell"/>
</dbReference>
<dbReference type="GO" id="GO:0008270">
    <property type="term" value="F:zinc ion binding"/>
    <property type="evidence" value="ECO:0007669"/>
    <property type="project" value="UniProtKB-KW"/>
</dbReference>
<keyword evidence="6" id="KW-0804">Transcription</keyword>
<dbReference type="InterPro" id="IPR013087">
    <property type="entry name" value="Znf_C2H2_type"/>
</dbReference>
<keyword evidence="5" id="KW-0805">Transcription regulation</keyword>
<dbReference type="Gene3D" id="3.30.160.60">
    <property type="entry name" value="Classic Zinc Finger"/>
    <property type="match status" value="1"/>
</dbReference>
<evidence type="ECO:0000313" key="11">
    <source>
        <dbReference type="RefSeq" id="XP_027334343.1"/>
    </source>
</evidence>
<evidence type="ECO:0000256" key="7">
    <source>
        <dbReference type="ARBA" id="ARBA00023242"/>
    </source>
</evidence>
<dbReference type="PROSITE" id="PS00028">
    <property type="entry name" value="ZINC_FINGER_C2H2_1"/>
    <property type="match status" value="1"/>
</dbReference>
<dbReference type="RefSeq" id="XP_027334343.1">
    <property type="nucleotide sequence ID" value="XM_027478542.1"/>
</dbReference>
<keyword evidence="10" id="KW-1185">Reference proteome</keyword>
<name>A0A8B8JUR0_ABRPR</name>
<evidence type="ECO:0000256" key="6">
    <source>
        <dbReference type="ARBA" id="ARBA00023163"/>
    </source>
</evidence>
<accession>A0A8B8JUR0</accession>
<dbReference type="GeneID" id="113849016"/>
<evidence type="ECO:0000256" key="3">
    <source>
        <dbReference type="ARBA" id="ARBA00022771"/>
    </source>
</evidence>
<evidence type="ECO:0000256" key="4">
    <source>
        <dbReference type="ARBA" id="ARBA00022833"/>
    </source>
</evidence>